<proteinExistence type="predicted"/>
<organism evidence="2 3">
    <name type="scientific">Ensete ventricosum</name>
    <name type="common">Abyssinian banana</name>
    <name type="synonym">Musa ensete</name>
    <dbReference type="NCBI Taxonomy" id="4639"/>
    <lineage>
        <taxon>Eukaryota</taxon>
        <taxon>Viridiplantae</taxon>
        <taxon>Streptophyta</taxon>
        <taxon>Embryophyta</taxon>
        <taxon>Tracheophyta</taxon>
        <taxon>Spermatophyta</taxon>
        <taxon>Magnoliopsida</taxon>
        <taxon>Liliopsida</taxon>
        <taxon>Zingiberales</taxon>
        <taxon>Musaceae</taxon>
        <taxon>Ensete</taxon>
    </lineage>
</organism>
<reference evidence="2 3" key="1">
    <citation type="journal article" date="2014" name="Agronomy (Basel)">
        <title>A Draft Genome Sequence for Ensete ventricosum, the Drought-Tolerant Tree Against Hunger.</title>
        <authorList>
            <person name="Harrison J."/>
            <person name="Moore K.A."/>
            <person name="Paszkiewicz K."/>
            <person name="Jones T."/>
            <person name="Grant M."/>
            <person name="Ambacheew D."/>
            <person name="Muzemil S."/>
            <person name="Studholme D.J."/>
        </authorList>
    </citation>
    <scope>NUCLEOTIDE SEQUENCE [LARGE SCALE GENOMIC DNA]</scope>
</reference>
<feature type="compositionally biased region" description="Basic and acidic residues" evidence="1">
    <location>
        <begin position="24"/>
        <end position="33"/>
    </location>
</feature>
<protein>
    <submittedName>
        <fullName evidence="2">Uncharacterized protein</fullName>
    </submittedName>
</protein>
<evidence type="ECO:0000256" key="1">
    <source>
        <dbReference type="SAM" id="MobiDB-lite"/>
    </source>
</evidence>
<gene>
    <name evidence="2" type="ORF">B296_00023631</name>
</gene>
<dbReference type="AlphaFoldDB" id="A0A427AG88"/>
<comment type="caution">
    <text evidence="2">The sequence shown here is derived from an EMBL/GenBank/DDBJ whole genome shotgun (WGS) entry which is preliminary data.</text>
</comment>
<accession>A0A427AG88</accession>
<dbReference type="EMBL" id="AMZH03002534">
    <property type="protein sequence ID" value="RRT75263.1"/>
    <property type="molecule type" value="Genomic_DNA"/>
</dbReference>
<feature type="region of interest" description="Disordered" evidence="1">
    <location>
        <begin position="1"/>
        <end position="43"/>
    </location>
</feature>
<feature type="compositionally biased region" description="Low complexity" evidence="1">
    <location>
        <begin position="1"/>
        <end position="13"/>
    </location>
</feature>
<evidence type="ECO:0000313" key="3">
    <source>
        <dbReference type="Proteomes" id="UP000287651"/>
    </source>
</evidence>
<dbReference type="Proteomes" id="UP000287651">
    <property type="component" value="Unassembled WGS sequence"/>
</dbReference>
<name>A0A427AG88_ENSVE</name>
<sequence length="82" mass="8706">MHEAVAVAVAAGEKAGEDASGEGVRGEREEEKTLAVAGSGEGAIPRGRAGTRLYASLIERKTPLFYSYRMNSDYDLSVCGLR</sequence>
<evidence type="ECO:0000313" key="2">
    <source>
        <dbReference type="EMBL" id="RRT75263.1"/>
    </source>
</evidence>